<dbReference type="Proteomes" id="UP000093510">
    <property type="component" value="Unassembled WGS sequence"/>
</dbReference>
<dbReference type="InterPro" id="IPR055188">
    <property type="entry name" value="Choice_anch_I"/>
</dbReference>
<gene>
    <name evidence="2" type="ORF">LPBF_09490</name>
</gene>
<dbReference type="RefSeq" id="WP_066335590.1">
    <property type="nucleotide sequence ID" value="NZ_CP017688.1"/>
</dbReference>
<accession>A0A1B9DYS7</accession>
<protein>
    <submittedName>
        <fullName evidence="2">Alkaline phosphatase</fullName>
    </submittedName>
</protein>
<dbReference type="NCBIfam" id="NF038117">
    <property type="entry name" value="choice_anch_I"/>
    <property type="match status" value="1"/>
</dbReference>
<evidence type="ECO:0000313" key="3">
    <source>
        <dbReference type="Proteomes" id="UP000093510"/>
    </source>
</evidence>
<evidence type="ECO:0000259" key="1">
    <source>
        <dbReference type="Pfam" id="PF22494"/>
    </source>
</evidence>
<comment type="caution">
    <text evidence="2">The sequence shown here is derived from an EMBL/GenBank/DDBJ whole genome shotgun (WGS) entry which is preliminary data.</text>
</comment>
<dbReference type="InterPro" id="IPR052956">
    <property type="entry name" value="Mesenchyme-surface_protein"/>
</dbReference>
<dbReference type="Gene3D" id="2.130.10.10">
    <property type="entry name" value="YVTN repeat-like/Quinoprotein amine dehydrogenase"/>
    <property type="match status" value="1"/>
</dbReference>
<organism evidence="2 3">
    <name type="scientific">Flavobacterium crassostreae</name>
    <dbReference type="NCBI Taxonomy" id="1763534"/>
    <lineage>
        <taxon>Bacteria</taxon>
        <taxon>Pseudomonadati</taxon>
        <taxon>Bacteroidota</taxon>
        <taxon>Flavobacteriia</taxon>
        <taxon>Flavobacteriales</taxon>
        <taxon>Flavobacteriaceae</taxon>
        <taxon>Flavobacterium</taxon>
    </lineage>
</organism>
<dbReference type="InterPro" id="IPR015943">
    <property type="entry name" value="WD40/YVTN_repeat-like_dom_sf"/>
</dbReference>
<dbReference type="PANTHER" id="PTHR46928:SF1">
    <property type="entry name" value="MESENCHYME-SPECIFIC CELL SURFACE GLYCOPROTEIN"/>
    <property type="match status" value="1"/>
</dbReference>
<dbReference type="STRING" id="1763534.GCA_001831475_02269"/>
<dbReference type="AlphaFoldDB" id="A0A1B9DYS7"/>
<proteinExistence type="predicted"/>
<dbReference type="PANTHER" id="PTHR46928">
    <property type="entry name" value="MESENCHYME-SPECIFIC CELL SURFACE GLYCOPROTEIN"/>
    <property type="match status" value="1"/>
</dbReference>
<name>A0A1B9DYS7_9FLAO</name>
<dbReference type="SUPFAM" id="SSF50969">
    <property type="entry name" value="YVTN repeat-like/Quinoprotein amine dehydrogenase"/>
    <property type="match status" value="1"/>
</dbReference>
<dbReference type="OrthoDB" id="9803927at2"/>
<feature type="domain" description="Choice-of-anchor I" evidence="1">
    <location>
        <begin position="45"/>
        <end position="505"/>
    </location>
</feature>
<evidence type="ECO:0000313" key="2">
    <source>
        <dbReference type="EMBL" id="OCB74836.1"/>
    </source>
</evidence>
<keyword evidence="3" id="KW-1185">Reference proteome</keyword>
<reference evidence="2 3" key="1">
    <citation type="submission" date="2016-03" db="EMBL/GenBank/DDBJ databases">
        <authorList>
            <person name="Ploux O."/>
        </authorList>
    </citation>
    <scope>NUCLEOTIDE SEQUENCE [LARGE SCALE GENOMIC DNA]</scope>
    <source>
        <strain evidence="2 3">LPB0076</strain>
    </source>
</reference>
<sequence>MKNYGLTVLAAICLLSSCTKNESIEDAILEQLIDENPASFKEIGSITIGAEGAAEISAYDAVSKKLFTVNNSDTNGIDVVDLSDPSNPKWIAKIDLTPFNGASNSVATYQGKLAVALEATSSKQDLGKVVVFDTANYSVIKEITVGALPDMVTFSPDGKWIMTANEGEPNSDYSVDPEGTVSIIDVANNYAVTTLNFSNFSSQLTTLKAGGFKISSPTNDFAKDIEPEYITIAADSKTAWVTLQENNGVAKVDLLAKKITAIFPLGYKDFSLAENAIDISDKDDQIVFNPWNVKGMFMPDAISSFEVNNVAYFVTANEGDAREYDNYVDVSRIGSSSVILDPVKFPNALALKDNAKMGRLNIVNKMGDTDGDGDIDELVSFGGRSFSIWNGTTGKMVFDSKNELDKKAHDFGTYDDKRSDDKGAEPEAVVVAKMGSKSILFVGLERTDNCMVYDVTNPNAPKYLQTLKTGDAPEGLLFIPASQSPNKRSLVVVSSEGDGTIKIYQPDRN</sequence>
<dbReference type="InterPro" id="IPR011044">
    <property type="entry name" value="Quino_amine_DH_bsu"/>
</dbReference>
<dbReference type="EMBL" id="LVEP01000036">
    <property type="protein sequence ID" value="OCB74836.1"/>
    <property type="molecule type" value="Genomic_DNA"/>
</dbReference>
<dbReference type="PROSITE" id="PS51257">
    <property type="entry name" value="PROKAR_LIPOPROTEIN"/>
    <property type="match status" value="1"/>
</dbReference>
<dbReference type="Pfam" id="PF22494">
    <property type="entry name" value="choice_anch_I"/>
    <property type="match status" value="1"/>
</dbReference>